<sequence length="133" mass="14974">MGCDLYIGNNSNLGTNKMNHTDVLTNAINVLRDRDSKYGPVQEMFERTAKLASIILDRDVTPYEITVILKCLKDARKKYDRLNVDHYADNINYEAFSYQFATANADQAAEDAVMSELAKKLAPIMPNSGDYDV</sequence>
<evidence type="ECO:0000313" key="2">
    <source>
        <dbReference type="EMBL" id="CAB4172675.1"/>
    </source>
</evidence>
<protein>
    <recommendedName>
        <fullName evidence="1">DUF6378 domain-containing protein</fullName>
    </recommendedName>
</protein>
<proteinExistence type="predicted"/>
<accession>A0A6J5PU03</accession>
<evidence type="ECO:0000259" key="1">
    <source>
        <dbReference type="Pfam" id="PF19905"/>
    </source>
</evidence>
<dbReference type="EMBL" id="LR797408">
    <property type="protein sequence ID" value="CAB4214612.1"/>
    <property type="molecule type" value="Genomic_DNA"/>
</dbReference>
<evidence type="ECO:0000313" key="3">
    <source>
        <dbReference type="EMBL" id="CAB4214612.1"/>
    </source>
</evidence>
<gene>
    <name evidence="3" type="ORF">UFOVP1465_55</name>
    <name evidence="2" type="ORF">UFOVP937_46</name>
</gene>
<dbReference type="Pfam" id="PF19905">
    <property type="entry name" value="DUF6378"/>
    <property type="match status" value="1"/>
</dbReference>
<organism evidence="2">
    <name type="scientific">uncultured Caudovirales phage</name>
    <dbReference type="NCBI Taxonomy" id="2100421"/>
    <lineage>
        <taxon>Viruses</taxon>
        <taxon>Duplodnaviria</taxon>
        <taxon>Heunggongvirae</taxon>
        <taxon>Uroviricota</taxon>
        <taxon>Caudoviricetes</taxon>
        <taxon>Peduoviridae</taxon>
        <taxon>Maltschvirus</taxon>
        <taxon>Maltschvirus maltsch</taxon>
    </lineage>
</organism>
<feature type="domain" description="DUF6378" evidence="1">
    <location>
        <begin position="23"/>
        <end position="97"/>
    </location>
</feature>
<dbReference type="InterPro" id="IPR045958">
    <property type="entry name" value="DUF6378"/>
</dbReference>
<reference evidence="2" key="1">
    <citation type="submission" date="2020-05" db="EMBL/GenBank/DDBJ databases">
        <authorList>
            <person name="Chiriac C."/>
            <person name="Salcher M."/>
            <person name="Ghai R."/>
            <person name="Kavagutti S V."/>
        </authorList>
    </citation>
    <scope>NUCLEOTIDE SEQUENCE</scope>
</reference>
<name>A0A6J5PU03_9CAUD</name>
<dbReference type="EMBL" id="LR796884">
    <property type="protein sequence ID" value="CAB4172675.1"/>
    <property type="molecule type" value="Genomic_DNA"/>
</dbReference>